<dbReference type="EMBL" id="RAPF01000002">
    <property type="protein sequence ID" value="RKF22416.1"/>
    <property type="molecule type" value="Genomic_DNA"/>
</dbReference>
<reference evidence="2 3" key="1">
    <citation type="submission" date="2018-09" db="EMBL/GenBank/DDBJ databases">
        <title>Altererythrobacter spongiae sp. nov., isolated from a marine sponge.</title>
        <authorList>
            <person name="Zhuang L."/>
            <person name="Luo L."/>
        </authorList>
    </citation>
    <scope>NUCLEOTIDE SEQUENCE [LARGE SCALE GENOMIC DNA]</scope>
    <source>
        <strain evidence="2 3">HN-Y73</strain>
    </source>
</reference>
<dbReference type="InterPro" id="IPR032638">
    <property type="entry name" value="Porin_5"/>
</dbReference>
<dbReference type="SUPFAM" id="SSF56935">
    <property type="entry name" value="Porins"/>
    <property type="match status" value="1"/>
</dbReference>
<name>A0A420EP11_9SPHN</name>
<feature type="signal peptide" evidence="1">
    <location>
        <begin position="1"/>
        <end position="30"/>
    </location>
</feature>
<evidence type="ECO:0000313" key="2">
    <source>
        <dbReference type="EMBL" id="RKF22416.1"/>
    </source>
</evidence>
<evidence type="ECO:0000313" key="3">
    <source>
        <dbReference type="Proteomes" id="UP000284395"/>
    </source>
</evidence>
<evidence type="ECO:0000256" key="1">
    <source>
        <dbReference type="SAM" id="SignalP"/>
    </source>
</evidence>
<feature type="chain" id="PRO_5019141437" description="Porin" evidence="1">
    <location>
        <begin position="31"/>
        <end position="584"/>
    </location>
</feature>
<organism evidence="2 3">
    <name type="scientific">Altericroceibacterium spongiae</name>
    <dbReference type="NCBI Taxonomy" id="2320269"/>
    <lineage>
        <taxon>Bacteria</taxon>
        <taxon>Pseudomonadati</taxon>
        <taxon>Pseudomonadota</taxon>
        <taxon>Alphaproteobacteria</taxon>
        <taxon>Sphingomonadales</taxon>
        <taxon>Erythrobacteraceae</taxon>
        <taxon>Altericroceibacterium</taxon>
    </lineage>
</organism>
<keyword evidence="1" id="KW-0732">Signal</keyword>
<gene>
    <name evidence="2" type="ORF">D6851_04090</name>
</gene>
<dbReference type="OrthoDB" id="5372286at2"/>
<dbReference type="Proteomes" id="UP000284395">
    <property type="component" value="Unassembled WGS sequence"/>
</dbReference>
<keyword evidence="3" id="KW-1185">Reference proteome</keyword>
<dbReference type="InterPro" id="IPR011250">
    <property type="entry name" value="OMP/PagP_B-barrel"/>
</dbReference>
<proteinExistence type="predicted"/>
<dbReference type="AlphaFoldDB" id="A0A420EP11"/>
<accession>A0A420EP11</accession>
<protein>
    <recommendedName>
        <fullName evidence="4">Porin</fullName>
    </recommendedName>
</protein>
<dbReference type="Pfam" id="PF16930">
    <property type="entry name" value="Porin_5"/>
    <property type="match status" value="1"/>
</dbReference>
<evidence type="ECO:0008006" key="4">
    <source>
        <dbReference type="Google" id="ProtNLM"/>
    </source>
</evidence>
<dbReference type="SUPFAM" id="SSF56925">
    <property type="entry name" value="OMPA-like"/>
    <property type="match status" value="1"/>
</dbReference>
<sequence length="584" mass="63880">MSHTCLASRLKPVLLACAAGVGLAAAPAHAQQVDPNRLLELMVEKGLVSREEADAMIADATVEPQPLPPVPAGGVAADGTQTIPYVPQVVRDQLKEELREELGQQAQAEGWSRPGETPEWTRRISLYGDVRARYEGIFMDDGNFDIFEKFSAINRGDPQNINTGSPDYIPPQFINSLEDRTRFQLRARLGVRAQITDWVSADIRVATGNDRTPVSTNQTMGAFGGGGYEIWLDRAAIHLTPVENTRIDLGRFSNPFWTSELLFDQDLNFDGVAVSGQGNIADNFSLFGTAGAFPVFNTDLNFGSRNAPEGTGGPYESHDKYLFAAQAGFEVRPSQEISLRLAGGYFHYDNVEGEVSNPCYWYELTCSSDASRPAFQQFGNTMFPIRDVIYDGAPDPTLLPENQYFGLASKFEILNIHGALEYRPSDRFGVRLEGDFVKNLGWDRDVLTARAVNNLGPQITIPDPDDTNGTITVDGPYEGGDTGWHVRLAIGSALDAGQGNVTGARAGDWNAWVSYRHLESDAVLDAFADSDFHIGGTNAKGWQLGGNYAIAPNVLFGGRWMSAEEIADAPFSVDRAFIDLMTRF</sequence>
<comment type="caution">
    <text evidence="2">The sequence shown here is derived from an EMBL/GenBank/DDBJ whole genome shotgun (WGS) entry which is preliminary data.</text>
</comment>